<accession>A0A8K0P1G3</accession>
<dbReference type="InterPro" id="IPR022678">
    <property type="entry name" value="NMT_CS"/>
</dbReference>
<reference evidence="4" key="1">
    <citation type="submission" date="2013-04" db="EMBL/GenBank/DDBJ databases">
        <authorList>
            <person name="Qu J."/>
            <person name="Murali S.C."/>
            <person name="Bandaranaike D."/>
            <person name="Bellair M."/>
            <person name="Blankenburg K."/>
            <person name="Chao H."/>
            <person name="Dinh H."/>
            <person name="Doddapaneni H."/>
            <person name="Downs B."/>
            <person name="Dugan-Rocha S."/>
            <person name="Elkadiri S."/>
            <person name="Gnanaolivu R.D."/>
            <person name="Hernandez B."/>
            <person name="Javaid M."/>
            <person name="Jayaseelan J.C."/>
            <person name="Lee S."/>
            <person name="Li M."/>
            <person name="Ming W."/>
            <person name="Munidasa M."/>
            <person name="Muniz J."/>
            <person name="Nguyen L."/>
            <person name="Ongeri F."/>
            <person name="Osuji N."/>
            <person name="Pu L.-L."/>
            <person name="Puazo M."/>
            <person name="Qu C."/>
            <person name="Quiroz J."/>
            <person name="Raj R."/>
            <person name="Weissenberger G."/>
            <person name="Xin Y."/>
            <person name="Zou X."/>
            <person name="Han Y."/>
            <person name="Richards S."/>
            <person name="Worley K."/>
            <person name="Muzny D."/>
            <person name="Gibbs R."/>
        </authorList>
    </citation>
    <scope>NUCLEOTIDE SEQUENCE</scope>
    <source>
        <strain evidence="4">Sampled in the wild</strain>
    </source>
</reference>
<dbReference type="Pfam" id="PF02799">
    <property type="entry name" value="NMT_C"/>
    <property type="match status" value="1"/>
</dbReference>
<dbReference type="Proteomes" id="UP000792457">
    <property type="component" value="Unassembled WGS sequence"/>
</dbReference>
<dbReference type="PROSITE" id="PS00976">
    <property type="entry name" value="NMT_2"/>
    <property type="match status" value="1"/>
</dbReference>
<dbReference type="InterPro" id="IPR016181">
    <property type="entry name" value="Acyl_CoA_acyltransferase"/>
</dbReference>
<protein>
    <recommendedName>
        <fullName evidence="1">Glycylpeptide N-tetradecanoyltransferase</fullName>
        <ecNumber evidence="1">2.3.1.97</ecNumber>
    </recommendedName>
</protein>
<dbReference type="SUPFAM" id="SSF55729">
    <property type="entry name" value="Acyl-CoA N-acyltransferases (Nat)"/>
    <property type="match status" value="1"/>
</dbReference>
<comment type="similarity">
    <text evidence="2">Belongs to the NMT family.</text>
</comment>
<keyword evidence="1" id="KW-0808">Transferase</keyword>
<name>A0A8K0P1G3_LADFU</name>
<dbReference type="GO" id="GO:0004379">
    <property type="term" value="F:glycylpeptide N-tetradecanoyltransferase activity"/>
    <property type="evidence" value="ECO:0007669"/>
    <property type="project" value="UniProtKB-EC"/>
</dbReference>
<proteinExistence type="inferred from homology"/>
<evidence type="ECO:0000259" key="3">
    <source>
        <dbReference type="Pfam" id="PF02799"/>
    </source>
</evidence>
<evidence type="ECO:0000313" key="4">
    <source>
        <dbReference type="EMBL" id="KAG8229522.1"/>
    </source>
</evidence>
<dbReference type="GO" id="GO:0005737">
    <property type="term" value="C:cytoplasm"/>
    <property type="evidence" value="ECO:0007669"/>
    <property type="project" value="TreeGrafter"/>
</dbReference>
<comment type="catalytic activity">
    <reaction evidence="1">
        <text>N-terminal glycyl-[protein] + tetradecanoyl-CoA = N-tetradecanoylglycyl-[protein] + CoA + H(+)</text>
        <dbReference type="Rhea" id="RHEA:15521"/>
        <dbReference type="Rhea" id="RHEA-COMP:12666"/>
        <dbReference type="Rhea" id="RHEA-COMP:12667"/>
        <dbReference type="ChEBI" id="CHEBI:15378"/>
        <dbReference type="ChEBI" id="CHEBI:57287"/>
        <dbReference type="ChEBI" id="CHEBI:57385"/>
        <dbReference type="ChEBI" id="CHEBI:64723"/>
        <dbReference type="ChEBI" id="CHEBI:133050"/>
        <dbReference type="EC" id="2.3.1.97"/>
    </reaction>
</comment>
<keyword evidence="5" id="KW-1185">Reference proteome</keyword>
<feature type="domain" description="Glycylpeptide N-tetradecanoyltransferase C-terminal" evidence="3">
    <location>
        <begin position="25"/>
        <end position="116"/>
    </location>
</feature>
<dbReference type="PANTHER" id="PTHR11377:SF5">
    <property type="entry name" value="GLYCYLPEPTIDE N-TETRADECANOYLTRANSFERASE"/>
    <property type="match status" value="1"/>
</dbReference>
<sequence length="126" mass="14515">MFPNLLSLNVSPNIHLTEFCFLYFSDFVSFYTLPSTVMHHPVHKSLKAAYSFYNVSTKTPWIELMGDALVSAKNSGFDVFNALDLMENKKFLEPLKFGIGDGYLQYYLYNWRCPSMPPNRIGLVLQ</sequence>
<evidence type="ECO:0000256" key="1">
    <source>
        <dbReference type="RuleBase" id="RU000586"/>
    </source>
</evidence>
<evidence type="ECO:0000313" key="5">
    <source>
        <dbReference type="Proteomes" id="UP000792457"/>
    </source>
</evidence>
<evidence type="ECO:0000256" key="2">
    <source>
        <dbReference type="RuleBase" id="RU004178"/>
    </source>
</evidence>
<dbReference type="InterPro" id="IPR022677">
    <property type="entry name" value="NMT_C"/>
</dbReference>
<gene>
    <name evidence="4" type="ORF">J437_LFUL004928</name>
</gene>
<dbReference type="EC" id="2.3.1.97" evidence="1"/>
<comment type="function">
    <text evidence="1">Adds a myristoyl group to the N-terminal glycine residue of certain cellular proteins.</text>
</comment>
<dbReference type="OrthoDB" id="60315at2759"/>
<organism evidence="4 5">
    <name type="scientific">Ladona fulva</name>
    <name type="common">Scarce chaser dragonfly</name>
    <name type="synonym">Libellula fulva</name>
    <dbReference type="NCBI Taxonomy" id="123851"/>
    <lineage>
        <taxon>Eukaryota</taxon>
        <taxon>Metazoa</taxon>
        <taxon>Ecdysozoa</taxon>
        <taxon>Arthropoda</taxon>
        <taxon>Hexapoda</taxon>
        <taxon>Insecta</taxon>
        <taxon>Pterygota</taxon>
        <taxon>Palaeoptera</taxon>
        <taxon>Odonata</taxon>
        <taxon>Epiprocta</taxon>
        <taxon>Anisoptera</taxon>
        <taxon>Libelluloidea</taxon>
        <taxon>Libellulidae</taxon>
        <taxon>Ladona</taxon>
    </lineage>
</organism>
<keyword evidence="1" id="KW-0012">Acyltransferase</keyword>
<dbReference type="PANTHER" id="PTHR11377">
    <property type="entry name" value="N-MYRISTOYL TRANSFERASE"/>
    <property type="match status" value="1"/>
</dbReference>
<comment type="caution">
    <text evidence="4">The sequence shown here is derived from an EMBL/GenBank/DDBJ whole genome shotgun (WGS) entry which is preliminary data.</text>
</comment>
<dbReference type="EMBL" id="KZ308433">
    <property type="protein sequence ID" value="KAG8229522.1"/>
    <property type="molecule type" value="Genomic_DNA"/>
</dbReference>
<dbReference type="AlphaFoldDB" id="A0A8K0P1G3"/>
<reference evidence="4" key="2">
    <citation type="submission" date="2017-10" db="EMBL/GenBank/DDBJ databases">
        <title>Ladona fulva Genome sequencing and assembly.</title>
        <authorList>
            <person name="Murali S."/>
            <person name="Richards S."/>
            <person name="Bandaranaike D."/>
            <person name="Bellair M."/>
            <person name="Blankenburg K."/>
            <person name="Chao H."/>
            <person name="Dinh H."/>
            <person name="Doddapaneni H."/>
            <person name="Dugan-Rocha S."/>
            <person name="Elkadiri S."/>
            <person name="Gnanaolivu R."/>
            <person name="Hernandez B."/>
            <person name="Skinner E."/>
            <person name="Javaid M."/>
            <person name="Lee S."/>
            <person name="Li M."/>
            <person name="Ming W."/>
            <person name="Munidasa M."/>
            <person name="Muniz J."/>
            <person name="Nguyen L."/>
            <person name="Hughes D."/>
            <person name="Osuji N."/>
            <person name="Pu L.-L."/>
            <person name="Puazo M."/>
            <person name="Qu C."/>
            <person name="Quiroz J."/>
            <person name="Raj R."/>
            <person name="Weissenberger G."/>
            <person name="Xin Y."/>
            <person name="Zou X."/>
            <person name="Han Y."/>
            <person name="Worley K."/>
            <person name="Muzny D."/>
            <person name="Gibbs R."/>
        </authorList>
    </citation>
    <scope>NUCLEOTIDE SEQUENCE</scope>
    <source>
        <strain evidence="4">Sampled in the wild</strain>
    </source>
</reference>
<dbReference type="InterPro" id="IPR000903">
    <property type="entry name" value="NMT"/>
</dbReference>
<dbReference type="Gene3D" id="3.40.630.170">
    <property type="match status" value="1"/>
</dbReference>